<dbReference type="AlphaFoldDB" id="A0A8B8G7W5"/>
<accession>A0A8B8G7W5</accession>
<keyword evidence="4" id="KW-0812">Transmembrane</keyword>
<proteinExistence type="inferred from homology"/>
<evidence type="ECO:0000256" key="4">
    <source>
        <dbReference type="SAM" id="Phobius"/>
    </source>
</evidence>
<dbReference type="GO" id="GO:0008194">
    <property type="term" value="F:UDP-glycosyltransferase activity"/>
    <property type="evidence" value="ECO:0007669"/>
    <property type="project" value="InterPro"/>
</dbReference>
<dbReference type="InterPro" id="IPR050271">
    <property type="entry name" value="UDP-glycosyltransferase"/>
</dbReference>
<sequence>KNVLDLLNNEKYTKNAKSSSEIFKDRSMSPEQSVVYWTEYVIRHKGAPHLKSNAYALTWYQYYLLDVISTTVMFVFIVLFVTYKVLKLGYNYVFDNFKQIKTKCE</sequence>
<comment type="similarity">
    <text evidence="1">Belongs to the UDP-glycosyltransferase family.</text>
</comment>
<dbReference type="Proteomes" id="UP000694846">
    <property type="component" value="Unplaced"/>
</dbReference>
<protein>
    <submittedName>
        <fullName evidence="6">UDP-glucuronosyltransferase 1-5-like</fullName>
    </submittedName>
</protein>
<dbReference type="InterPro" id="IPR002213">
    <property type="entry name" value="UDP_glucos_trans"/>
</dbReference>
<dbReference type="GeneID" id="112689698"/>
<keyword evidence="4" id="KW-0472">Membrane</keyword>
<name>A0A8B8G7W5_9HEMI</name>
<dbReference type="RefSeq" id="XP_025419319.1">
    <property type="nucleotide sequence ID" value="XM_025563534.1"/>
</dbReference>
<feature type="non-terminal residue" evidence="6">
    <location>
        <position position="1"/>
    </location>
</feature>
<dbReference type="PANTHER" id="PTHR48043">
    <property type="entry name" value="EG:EG0003.4 PROTEIN-RELATED"/>
    <property type="match status" value="1"/>
</dbReference>
<evidence type="ECO:0000256" key="1">
    <source>
        <dbReference type="ARBA" id="ARBA00009995"/>
    </source>
</evidence>
<keyword evidence="3" id="KW-0808">Transferase</keyword>
<keyword evidence="4" id="KW-1133">Transmembrane helix</keyword>
<evidence type="ECO:0000313" key="5">
    <source>
        <dbReference type="Proteomes" id="UP000694846"/>
    </source>
</evidence>
<keyword evidence="5" id="KW-1185">Reference proteome</keyword>
<evidence type="ECO:0000256" key="3">
    <source>
        <dbReference type="ARBA" id="ARBA00022679"/>
    </source>
</evidence>
<organism evidence="5 6">
    <name type="scientific">Sipha flava</name>
    <name type="common">yellow sugarcane aphid</name>
    <dbReference type="NCBI Taxonomy" id="143950"/>
    <lineage>
        <taxon>Eukaryota</taxon>
        <taxon>Metazoa</taxon>
        <taxon>Ecdysozoa</taxon>
        <taxon>Arthropoda</taxon>
        <taxon>Hexapoda</taxon>
        <taxon>Insecta</taxon>
        <taxon>Pterygota</taxon>
        <taxon>Neoptera</taxon>
        <taxon>Paraneoptera</taxon>
        <taxon>Hemiptera</taxon>
        <taxon>Sternorrhyncha</taxon>
        <taxon>Aphidomorpha</taxon>
        <taxon>Aphidoidea</taxon>
        <taxon>Aphididae</taxon>
        <taxon>Sipha</taxon>
    </lineage>
</organism>
<evidence type="ECO:0000313" key="6">
    <source>
        <dbReference type="RefSeq" id="XP_025419319.1"/>
    </source>
</evidence>
<dbReference type="Pfam" id="PF00201">
    <property type="entry name" value="UDPGT"/>
    <property type="match status" value="1"/>
</dbReference>
<gene>
    <name evidence="6" type="primary">LOC112689698</name>
</gene>
<dbReference type="SUPFAM" id="SSF53756">
    <property type="entry name" value="UDP-Glycosyltransferase/glycogen phosphorylase"/>
    <property type="match status" value="1"/>
</dbReference>
<dbReference type="OrthoDB" id="5835829at2759"/>
<feature type="transmembrane region" description="Helical" evidence="4">
    <location>
        <begin position="60"/>
        <end position="81"/>
    </location>
</feature>
<keyword evidence="2" id="KW-0328">Glycosyltransferase</keyword>
<dbReference type="PANTHER" id="PTHR48043:SF145">
    <property type="entry name" value="FI06409P-RELATED"/>
    <property type="match status" value="1"/>
</dbReference>
<reference evidence="6" key="1">
    <citation type="submission" date="2025-08" db="UniProtKB">
        <authorList>
            <consortium name="RefSeq"/>
        </authorList>
    </citation>
    <scope>IDENTIFICATION</scope>
    <source>
        <tissue evidence="6">Whole body</tissue>
    </source>
</reference>
<evidence type="ECO:0000256" key="2">
    <source>
        <dbReference type="ARBA" id="ARBA00022676"/>
    </source>
</evidence>